<name>A0ACC0GGR7_9ERIC</name>
<dbReference type="EMBL" id="CM045765">
    <property type="protein sequence ID" value="KAI7999256.1"/>
    <property type="molecule type" value="Genomic_DNA"/>
</dbReference>
<protein>
    <submittedName>
        <fullName evidence="1">Uncharacterized protein</fullName>
    </submittedName>
</protein>
<sequence>MARFLLICIVLAQLSVFMEGLNLVVPMAMNGPDRMPVLGLKNARVPSPAPSSGGGSLGTSDVRNVTVPSPAPSSGGESLGTGDVSGNRRVMGHHSSDKSEAGGEVIIGGFATALVAAIFCYIRVTRRN</sequence>
<organism evidence="1 2">
    <name type="scientific">Camellia lanceoleosa</name>
    <dbReference type="NCBI Taxonomy" id="1840588"/>
    <lineage>
        <taxon>Eukaryota</taxon>
        <taxon>Viridiplantae</taxon>
        <taxon>Streptophyta</taxon>
        <taxon>Embryophyta</taxon>
        <taxon>Tracheophyta</taxon>
        <taxon>Spermatophyta</taxon>
        <taxon>Magnoliopsida</taxon>
        <taxon>eudicotyledons</taxon>
        <taxon>Gunneridae</taxon>
        <taxon>Pentapetalae</taxon>
        <taxon>asterids</taxon>
        <taxon>Ericales</taxon>
        <taxon>Theaceae</taxon>
        <taxon>Camellia</taxon>
    </lineage>
</organism>
<gene>
    <name evidence="1" type="ORF">LOK49_LG09G01736</name>
</gene>
<accession>A0ACC0GGR7</accession>
<evidence type="ECO:0000313" key="1">
    <source>
        <dbReference type="EMBL" id="KAI7999256.1"/>
    </source>
</evidence>
<comment type="caution">
    <text evidence="1">The sequence shown here is derived from an EMBL/GenBank/DDBJ whole genome shotgun (WGS) entry which is preliminary data.</text>
</comment>
<dbReference type="Proteomes" id="UP001060215">
    <property type="component" value="Chromosome 8"/>
</dbReference>
<evidence type="ECO:0000313" key="2">
    <source>
        <dbReference type="Proteomes" id="UP001060215"/>
    </source>
</evidence>
<keyword evidence="2" id="KW-1185">Reference proteome</keyword>
<reference evidence="1 2" key="1">
    <citation type="journal article" date="2022" name="Plant J.">
        <title>Chromosome-level genome of Camellia lanceoleosa provides a valuable resource for understanding genome evolution and self-incompatibility.</title>
        <authorList>
            <person name="Gong W."/>
            <person name="Xiao S."/>
            <person name="Wang L."/>
            <person name="Liao Z."/>
            <person name="Chang Y."/>
            <person name="Mo W."/>
            <person name="Hu G."/>
            <person name="Li W."/>
            <person name="Zhao G."/>
            <person name="Zhu H."/>
            <person name="Hu X."/>
            <person name="Ji K."/>
            <person name="Xiang X."/>
            <person name="Song Q."/>
            <person name="Yuan D."/>
            <person name="Jin S."/>
            <person name="Zhang L."/>
        </authorList>
    </citation>
    <scope>NUCLEOTIDE SEQUENCE [LARGE SCALE GENOMIC DNA]</scope>
    <source>
        <strain evidence="1">SQ_2022a</strain>
    </source>
</reference>
<proteinExistence type="predicted"/>